<dbReference type="Pfam" id="PF05649">
    <property type="entry name" value="Peptidase_M13_N"/>
    <property type="match status" value="1"/>
</dbReference>
<evidence type="ECO:0000259" key="1">
    <source>
        <dbReference type="Pfam" id="PF05649"/>
    </source>
</evidence>
<dbReference type="InterPro" id="IPR042089">
    <property type="entry name" value="Peptidase_M13_dom_2"/>
</dbReference>
<dbReference type="InterPro" id="IPR008753">
    <property type="entry name" value="Peptidase_M13_N"/>
</dbReference>
<dbReference type="GO" id="GO:0004222">
    <property type="term" value="F:metalloendopeptidase activity"/>
    <property type="evidence" value="ECO:0007669"/>
    <property type="project" value="InterPro"/>
</dbReference>
<organism evidence="2 3">
    <name type="scientific">Klebsiella pneumoniae</name>
    <dbReference type="NCBI Taxonomy" id="573"/>
    <lineage>
        <taxon>Bacteria</taxon>
        <taxon>Pseudomonadati</taxon>
        <taxon>Pseudomonadota</taxon>
        <taxon>Gammaproteobacteria</taxon>
        <taxon>Enterobacterales</taxon>
        <taxon>Enterobacteriaceae</taxon>
        <taxon>Klebsiella/Raoultella group</taxon>
        <taxon>Klebsiella</taxon>
        <taxon>Klebsiella pneumoniae complex</taxon>
    </lineage>
</organism>
<dbReference type="SUPFAM" id="SSF55486">
    <property type="entry name" value="Metalloproteases ('zincins'), catalytic domain"/>
    <property type="match status" value="1"/>
</dbReference>
<protein>
    <submittedName>
        <fullName evidence="2">M13 family metallopeptidase N-terminal domain-containing protein</fullName>
    </submittedName>
</protein>
<feature type="domain" description="Peptidase M13 N-terminal" evidence="1">
    <location>
        <begin position="4"/>
        <end position="77"/>
    </location>
</feature>
<dbReference type="Proteomes" id="UP001244490">
    <property type="component" value="Unassembled WGS sequence"/>
</dbReference>
<dbReference type="EMBL" id="JAUUIA010001492">
    <property type="protein sequence ID" value="MDP0971973.1"/>
    <property type="molecule type" value="Genomic_DNA"/>
</dbReference>
<proteinExistence type="predicted"/>
<dbReference type="Gene3D" id="3.40.390.10">
    <property type="entry name" value="Collagenase (Catalytic Domain)"/>
    <property type="match status" value="1"/>
</dbReference>
<dbReference type="GO" id="GO:0006508">
    <property type="term" value="P:proteolysis"/>
    <property type="evidence" value="ECO:0007669"/>
    <property type="project" value="InterPro"/>
</dbReference>
<dbReference type="Gene3D" id="1.10.1380.10">
    <property type="entry name" value="Neutral endopeptidase , domain2"/>
    <property type="match status" value="1"/>
</dbReference>
<gene>
    <name evidence="2" type="ORF">Q6294_34130</name>
</gene>
<accession>A0AAW8AL70</accession>
<evidence type="ECO:0000313" key="3">
    <source>
        <dbReference type="Proteomes" id="UP001244490"/>
    </source>
</evidence>
<dbReference type="AlphaFoldDB" id="A0AAW8AL70"/>
<feature type="non-terminal residue" evidence="2">
    <location>
        <position position="1"/>
    </location>
</feature>
<reference evidence="2" key="1">
    <citation type="submission" date="2023-07" db="EMBL/GenBank/DDBJ databases">
        <authorList>
            <person name="Peng Z."/>
        </authorList>
    </citation>
    <scope>NUCLEOTIDE SEQUENCE</scope>
    <source>
        <strain evidence="2">KP219</strain>
    </source>
</reference>
<dbReference type="InterPro" id="IPR024079">
    <property type="entry name" value="MetalloPept_cat_dom_sf"/>
</dbReference>
<feature type="non-terminal residue" evidence="2">
    <location>
        <position position="77"/>
    </location>
</feature>
<dbReference type="InterPro" id="IPR000718">
    <property type="entry name" value="Peptidase_M13"/>
</dbReference>
<name>A0AAW8AL70_KLEPN</name>
<sequence>FELFDKRLDGVEAQRERDKRGINFVSARLGELVGQVYVERHFPPEYRDQMMELVEYLRRAFAERLDTLAWMDDETRK</sequence>
<comment type="caution">
    <text evidence="2">The sequence shown here is derived from an EMBL/GenBank/DDBJ whole genome shotgun (WGS) entry which is preliminary data.</text>
</comment>
<dbReference type="PROSITE" id="PS51885">
    <property type="entry name" value="NEPRILYSIN"/>
    <property type="match status" value="1"/>
</dbReference>
<evidence type="ECO:0000313" key="2">
    <source>
        <dbReference type="EMBL" id="MDP0971973.1"/>
    </source>
</evidence>